<keyword evidence="2" id="KW-1185">Reference proteome</keyword>
<dbReference type="Proteomes" id="UP001497535">
    <property type="component" value="Unassembled WGS sequence"/>
</dbReference>
<comment type="caution">
    <text evidence="1">The sequence shown here is derived from an EMBL/GenBank/DDBJ whole genome shotgun (WGS) entry which is preliminary data.</text>
</comment>
<dbReference type="EMBL" id="CAVMJV010000121">
    <property type="protein sequence ID" value="CAK5105817.1"/>
    <property type="molecule type" value="Genomic_DNA"/>
</dbReference>
<sequence length="310" mass="35803">MHDGSVDGQRHYSDQECEDGEISDESVEGIIFKTVFTIFLETFDRSKFTDIAPNDDVKQLDLEKVDAYDAAQFEGRLIENMAEKQFRDDRSKKLKNGNLEVLVQETNSSIKKGDLTPFELIKQKELAGSKSKCNTIERGGLTFGQNKSSNQNQPNLPQQRYRADNPREERIFDEQDVEDESYDESSDVSDNSEISEELDESTQKLSKHNKNNIKKRNKLTIRMRKDDGDNNYFDARIRQYQAETNSEDLLDYHELKDGFHISKPVWDLCYKILADEMGLGKTMQICVFLRSLAESQRPSSIFGYLFIHFG</sequence>
<evidence type="ECO:0000313" key="2">
    <source>
        <dbReference type="Proteomes" id="UP001497535"/>
    </source>
</evidence>
<reference evidence="1" key="1">
    <citation type="submission" date="2023-11" db="EMBL/GenBank/DDBJ databases">
        <authorList>
            <person name="Poullet M."/>
        </authorList>
    </citation>
    <scope>NUCLEOTIDE SEQUENCE</scope>
    <source>
        <strain evidence="1">E1834</strain>
    </source>
</reference>
<proteinExistence type="predicted"/>
<accession>A0ACB1AUK2</accession>
<name>A0ACB1AUK2_MELEN</name>
<protein>
    <submittedName>
        <fullName evidence="1">Uncharacterized protein</fullName>
    </submittedName>
</protein>
<evidence type="ECO:0000313" key="1">
    <source>
        <dbReference type="EMBL" id="CAK5105817.1"/>
    </source>
</evidence>
<gene>
    <name evidence="1" type="ORF">MENTE1834_LOCUS43321</name>
</gene>
<organism evidence="1 2">
    <name type="scientific">Meloidogyne enterolobii</name>
    <name type="common">Root-knot nematode worm</name>
    <name type="synonym">Meloidogyne mayaguensis</name>
    <dbReference type="NCBI Taxonomy" id="390850"/>
    <lineage>
        <taxon>Eukaryota</taxon>
        <taxon>Metazoa</taxon>
        <taxon>Ecdysozoa</taxon>
        <taxon>Nematoda</taxon>
        <taxon>Chromadorea</taxon>
        <taxon>Rhabditida</taxon>
        <taxon>Tylenchina</taxon>
        <taxon>Tylenchomorpha</taxon>
        <taxon>Tylenchoidea</taxon>
        <taxon>Meloidogynidae</taxon>
        <taxon>Meloidogyninae</taxon>
        <taxon>Meloidogyne</taxon>
    </lineage>
</organism>